<dbReference type="InterPro" id="IPR036689">
    <property type="entry name" value="ESAT-6-like_sf"/>
</dbReference>
<dbReference type="SUPFAM" id="SSF140453">
    <property type="entry name" value="EsxAB dimer-like"/>
    <property type="match status" value="1"/>
</dbReference>
<organism evidence="2 3">
    <name type="scientific">Rhizocola hellebori</name>
    <dbReference type="NCBI Taxonomy" id="1392758"/>
    <lineage>
        <taxon>Bacteria</taxon>
        <taxon>Bacillati</taxon>
        <taxon>Actinomycetota</taxon>
        <taxon>Actinomycetes</taxon>
        <taxon>Micromonosporales</taxon>
        <taxon>Micromonosporaceae</taxon>
        <taxon>Rhizocola</taxon>
    </lineage>
</organism>
<name>A0A8J3QI59_9ACTN</name>
<dbReference type="Pfam" id="PF06013">
    <property type="entry name" value="WXG100"/>
    <property type="match status" value="1"/>
</dbReference>
<accession>A0A8J3QI59</accession>
<protein>
    <recommendedName>
        <fullName evidence="1">ESAT-6-like protein</fullName>
    </recommendedName>
</protein>
<evidence type="ECO:0000313" key="2">
    <source>
        <dbReference type="EMBL" id="GIH09711.1"/>
    </source>
</evidence>
<dbReference type="Gene3D" id="1.10.287.1060">
    <property type="entry name" value="ESAT-6-like"/>
    <property type="match status" value="1"/>
</dbReference>
<dbReference type="NCBIfam" id="TIGR03930">
    <property type="entry name" value="WXG100_ESAT6"/>
    <property type="match status" value="1"/>
</dbReference>
<evidence type="ECO:0000256" key="1">
    <source>
        <dbReference type="RuleBase" id="RU362001"/>
    </source>
</evidence>
<proteinExistence type="inferred from homology"/>
<gene>
    <name evidence="2" type="ORF">Rhe02_77780</name>
</gene>
<comment type="similarity">
    <text evidence="1">Belongs to the WXG100 family.</text>
</comment>
<sequence length="100" mass="11427">MSQPIRADYPHMEAAVAAMREISTVMDTKLDELRKELTQVKWVGQAEEAWRMHQAEWDAAIKELNNLLNMIAMKVGEARQNYLDTEHTVARTWNNASIGG</sequence>
<dbReference type="AlphaFoldDB" id="A0A8J3QI59"/>
<dbReference type="Proteomes" id="UP000612899">
    <property type="component" value="Unassembled WGS sequence"/>
</dbReference>
<dbReference type="InterPro" id="IPR010310">
    <property type="entry name" value="T7SS_ESAT-6-like"/>
</dbReference>
<reference evidence="2" key="1">
    <citation type="submission" date="2021-01" db="EMBL/GenBank/DDBJ databases">
        <title>Whole genome shotgun sequence of Rhizocola hellebori NBRC 109834.</title>
        <authorList>
            <person name="Komaki H."/>
            <person name="Tamura T."/>
        </authorList>
    </citation>
    <scope>NUCLEOTIDE SEQUENCE</scope>
    <source>
        <strain evidence="2">NBRC 109834</strain>
    </source>
</reference>
<keyword evidence="3" id="KW-1185">Reference proteome</keyword>
<dbReference type="RefSeq" id="WP_203913444.1">
    <property type="nucleotide sequence ID" value="NZ_BONY01000074.1"/>
</dbReference>
<evidence type="ECO:0000313" key="3">
    <source>
        <dbReference type="Proteomes" id="UP000612899"/>
    </source>
</evidence>
<dbReference type="EMBL" id="BONY01000074">
    <property type="protein sequence ID" value="GIH09711.1"/>
    <property type="molecule type" value="Genomic_DNA"/>
</dbReference>
<comment type="caution">
    <text evidence="2">The sequence shown here is derived from an EMBL/GenBank/DDBJ whole genome shotgun (WGS) entry which is preliminary data.</text>
</comment>